<feature type="domain" description="Alpha-galactosidase NEW3" evidence="4">
    <location>
        <begin position="776"/>
        <end position="845"/>
    </location>
</feature>
<feature type="domain" description="Peptidase M11 gametolysin" evidence="3">
    <location>
        <begin position="209"/>
        <end position="412"/>
    </location>
</feature>
<name>A0A848LS81_9BACT</name>
<comment type="caution">
    <text evidence="5">The sequence shown here is derived from an EMBL/GenBank/DDBJ whole genome shotgun (WGS) entry which is preliminary data.</text>
</comment>
<dbReference type="SUPFAM" id="SSF55486">
    <property type="entry name" value="Metalloproteases ('zincins'), catalytic domain"/>
    <property type="match status" value="1"/>
</dbReference>
<dbReference type="Gene3D" id="2.60.40.10">
    <property type="entry name" value="Immunoglobulins"/>
    <property type="match status" value="3"/>
</dbReference>
<dbReference type="EMBL" id="JABBJJ010000257">
    <property type="protein sequence ID" value="NMO20616.1"/>
    <property type="molecule type" value="Genomic_DNA"/>
</dbReference>
<feature type="compositionally biased region" description="Low complexity" evidence="1">
    <location>
        <begin position="29"/>
        <end position="39"/>
    </location>
</feature>
<evidence type="ECO:0008006" key="7">
    <source>
        <dbReference type="Google" id="ProtNLM"/>
    </source>
</evidence>
<feature type="signal peptide" evidence="2">
    <location>
        <begin position="1"/>
        <end position="19"/>
    </location>
</feature>
<evidence type="ECO:0000256" key="2">
    <source>
        <dbReference type="SAM" id="SignalP"/>
    </source>
</evidence>
<dbReference type="Proteomes" id="UP000518300">
    <property type="component" value="Unassembled WGS sequence"/>
</dbReference>
<feature type="chain" id="PRO_5032623404" description="Alpha-galactosidase NEW3 domain-containing protein" evidence="2">
    <location>
        <begin position="20"/>
        <end position="1074"/>
    </location>
</feature>
<reference evidence="5 6" key="1">
    <citation type="submission" date="2020-04" db="EMBL/GenBank/DDBJ databases">
        <title>Draft genome of Pyxidicoccus fallax type strain.</title>
        <authorList>
            <person name="Whitworth D.E."/>
        </authorList>
    </citation>
    <scope>NUCLEOTIDE SEQUENCE [LARGE SCALE GENOMIC DNA]</scope>
    <source>
        <strain evidence="5 6">DSM 14698</strain>
    </source>
</reference>
<dbReference type="InterPro" id="IPR013783">
    <property type="entry name" value="Ig-like_fold"/>
</dbReference>
<feature type="domain" description="Alpha-galactosidase NEW3" evidence="4">
    <location>
        <begin position="886"/>
        <end position="961"/>
    </location>
</feature>
<organism evidence="5 6">
    <name type="scientific">Pyxidicoccus fallax</name>
    <dbReference type="NCBI Taxonomy" id="394095"/>
    <lineage>
        <taxon>Bacteria</taxon>
        <taxon>Pseudomonadati</taxon>
        <taxon>Myxococcota</taxon>
        <taxon>Myxococcia</taxon>
        <taxon>Myxococcales</taxon>
        <taxon>Cystobacterineae</taxon>
        <taxon>Myxococcaceae</taxon>
        <taxon>Pyxidicoccus</taxon>
    </lineage>
</organism>
<evidence type="ECO:0000259" key="3">
    <source>
        <dbReference type="Pfam" id="PF05548"/>
    </source>
</evidence>
<keyword evidence="2" id="KW-0732">Signal</keyword>
<dbReference type="PANTHER" id="PTHR41775:SF1">
    <property type="entry name" value="PEPTIDASE M6-LIKE DOMAIN-CONTAINING PROTEIN"/>
    <property type="match status" value="1"/>
</dbReference>
<evidence type="ECO:0000256" key="1">
    <source>
        <dbReference type="SAM" id="MobiDB-lite"/>
    </source>
</evidence>
<sequence length="1074" mass="113558">MLRTSLVLTLALALACAKGEEPAPPTPAPDTAATRTPARPEVAPLKEKVLQLNTRLRRVGMRPGADVSPLLAERAEALASLMAVDADAALALALPESMRERLVRANPGAAKHLETHGTLEGEAEVIVVDGPDLKEVRTDVFVRVKGERLQVDFPGGVPAELRGGQRLRVRGLKLGARVAAEAAEVVPVPSALSATAECSATGDQRTIVILATFPGQPQTLTEEQVREIFFSSTQRSLTRFWHEASQGRTTASGDVVGWYTLDRTYSCDETEAMRVAAMAAADADVDFRQYDRVFIVHPVPAGMGCYYSGLGTLACNTQQTQDGDIIASTSWLVSNYLINNDTGVELVTHEAGHNLSLHHASSRGFDAEVLGPPGTYGILTEYGDWFSTMGNWNLGHYAAPHKTRLGWLEPSAVATVDGTNGTFTLSPLSAPLGSGLQALKVRRGFHGEGWLWLEARRAVGDYDVTLPPEALDGALVHYEDTYTDTYTHLLDFTPETGSFWDAAFLPGTSWTDPYTNLRLSVDAATPAGVTVSVHYEPVPCVRAPPTVEFDTWFEYAVPGWQVESGLTVTNNDSVGCDVSTFGFQSALPQGWPTSNLPESITLAPGQRRFLYFSKQVPEATPYATYTVDATVMRGDEAVHVTDVLDVIAPCQKAPLEVRFDRQSQVVTAGGTAAFGITLVSHDSRACGYAYFEPASTLPEGWTTEYDRFGFDIEAGGSFSFTMYKAVPVDAVGTYPVDIQLLREGYVVEATATASVTVDSCVRAPPSFTALPAIVDVEPGGTVSYTLSLTNHDAPSCAPASFDVSAIGPDLWTVALSSPVLTVAPGATVTATLNVTAPNPVTAGSRFFEVAVLRGGAYVHGAELEARVVCRHNAPVVGFTPAVGNVQAGKPVTFTMTVTNTDNPACDAGSFSVGATVPSGWTYNFSQASLSLAPGASGSVGLTVTPPETTAAGRYALSALASHAGAGSTTGTFAVDVTPPPLKAVLSVPASSYRRNSVVPLTTLVARGSRPAQASVRFSVVRPDGVTETFTVATDATGKATWSYTARVRGTHRVTATATAGTESVASNTVSFSVS</sequence>
<protein>
    <recommendedName>
        <fullName evidence="7">Alpha-galactosidase NEW3 domain-containing protein</fullName>
    </recommendedName>
</protein>
<evidence type="ECO:0000259" key="4">
    <source>
        <dbReference type="Pfam" id="PF10633"/>
    </source>
</evidence>
<keyword evidence="6" id="KW-1185">Reference proteome</keyword>
<evidence type="ECO:0000313" key="5">
    <source>
        <dbReference type="EMBL" id="NMO20616.1"/>
    </source>
</evidence>
<dbReference type="Pfam" id="PF10633">
    <property type="entry name" value="NPCBM_assoc"/>
    <property type="match status" value="2"/>
</dbReference>
<dbReference type="InterPro" id="IPR008752">
    <property type="entry name" value="Peptidase_M11"/>
</dbReference>
<accession>A0A848LS81</accession>
<dbReference type="PANTHER" id="PTHR41775">
    <property type="entry name" value="SECRETED PROTEIN-RELATED"/>
    <property type="match status" value="1"/>
</dbReference>
<dbReference type="InterPro" id="IPR018905">
    <property type="entry name" value="A-galactase_NEW3"/>
</dbReference>
<evidence type="ECO:0000313" key="6">
    <source>
        <dbReference type="Proteomes" id="UP000518300"/>
    </source>
</evidence>
<proteinExistence type="predicted"/>
<dbReference type="RefSeq" id="WP_169349829.1">
    <property type="nucleotide sequence ID" value="NZ_JABBJJ010000257.1"/>
</dbReference>
<dbReference type="PROSITE" id="PS51257">
    <property type="entry name" value="PROKAR_LIPOPROTEIN"/>
    <property type="match status" value="1"/>
</dbReference>
<feature type="region of interest" description="Disordered" evidence="1">
    <location>
        <begin position="18"/>
        <end position="39"/>
    </location>
</feature>
<dbReference type="Pfam" id="PF05548">
    <property type="entry name" value="Peptidase_M11"/>
    <property type="match status" value="1"/>
</dbReference>
<gene>
    <name evidence="5" type="ORF">HG543_38005</name>
</gene>
<dbReference type="AlphaFoldDB" id="A0A848LS81"/>